<feature type="domain" description="Bulb-type lectin" evidence="4">
    <location>
        <begin position="45"/>
        <end position="157"/>
    </location>
</feature>
<dbReference type="InterPro" id="IPR001480">
    <property type="entry name" value="Bulb-type_lectin_dom"/>
</dbReference>
<dbReference type="Proteomes" id="UP001141806">
    <property type="component" value="Unassembled WGS sequence"/>
</dbReference>
<comment type="caution">
    <text evidence="6">The sequence shown here is derived from an EMBL/GenBank/DDBJ whole genome shotgun (WGS) entry which is preliminary data.</text>
</comment>
<keyword evidence="1 3" id="KW-0732">Signal</keyword>
<evidence type="ECO:0000259" key="5">
    <source>
        <dbReference type="PROSITE" id="PS50948"/>
    </source>
</evidence>
<dbReference type="PROSITE" id="PS50948">
    <property type="entry name" value="PAN"/>
    <property type="match status" value="1"/>
</dbReference>
<evidence type="ECO:0000313" key="7">
    <source>
        <dbReference type="Proteomes" id="UP001141806"/>
    </source>
</evidence>
<gene>
    <name evidence="6" type="ORF">NE237_010361</name>
</gene>
<feature type="signal peptide" evidence="3">
    <location>
        <begin position="1"/>
        <end position="21"/>
    </location>
</feature>
<evidence type="ECO:0000256" key="1">
    <source>
        <dbReference type="ARBA" id="ARBA00022729"/>
    </source>
</evidence>
<dbReference type="PANTHER" id="PTHR47976">
    <property type="entry name" value="G-TYPE LECTIN S-RECEPTOR-LIKE SERINE/THREONINE-PROTEIN KINASE SD2-5"/>
    <property type="match status" value="1"/>
</dbReference>
<dbReference type="InterPro" id="IPR036426">
    <property type="entry name" value="Bulb-type_lectin_dom_sf"/>
</dbReference>
<evidence type="ECO:0000259" key="4">
    <source>
        <dbReference type="PROSITE" id="PS50927"/>
    </source>
</evidence>
<feature type="domain" description="Apple" evidence="5">
    <location>
        <begin position="330"/>
        <end position="408"/>
    </location>
</feature>
<dbReference type="PIRSF" id="PIRSF002686">
    <property type="entry name" value="SLG"/>
    <property type="match status" value="1"/>
</dbReference>
<organism evidence="6 7">
    <name type="scientific">Protea cynaroides</name>
    <dbReference type="NCBI Taxonomy" id="273540"/>
    <lineage>
        <taxon>Eukaryota</taxon>
        <taxon>Viridiplantae</taxon>
        <taxon>Streptophyta</taxon>
        <taxon>Embryophyta</taxon>
        <taxon>Tracheophyta</taxon>
        <taxon>Spermatophyta</taxon>
        <taxon>Magnoliopsida</taxon>
        <taxon>Proteales</taxon>
        <taxon>Proteaceae</taxon>
        <taxon>Protea</taxon>
    </lineage>
</organism>
<dbReference type="Gene3D" id="2.90.10.10">
    <property type="entry name" value="Bulb-type lectin domain"/>
    <property type="match status" value="1"/>
</dbReference>
<feature type="transmembrane region" description="Helical" evidence="2">
    <location>
        <begin position="425"/>
        <end position="450"/>
    </location>
</feature>
<dbReference type="InterPro" id="IPR035446">
    <property type="entry name" value="SLSG/EP1"/>
</dbReference>
<dbReference type="PROSITE" id="PS50927">
    <property type="entry name" value="BULB_LECTIN"/>
    <property type="match status" value="1"/>
</dbReference>
<dbReference type="EMBL" id="JAMYWD010000002">
    <property type="protein sequence ID" value="KAJ4979581.1"/>
    <property type="molecule type" value="Genomic_DNA"/>
</dbReference>
<evidence type="ECO:0000313" key="6">
    <source>
        <dbReference type="EMBL" id="KAJ4979581.1"/>
    </source>
</evidence>
<evidence type="ECO:0000256" key="2">
    <source>
        <dbReference type="SAM" id="Phobius"/>
    </source>
</evidence>
<name>A0A9Q0L0E8_9MAGN</name>
<dbReference type="AlphaFoldDB" id="A0A9Q0L0E8"/>
<dbReference type="InterPro" id="IPR051343">
    <property type="entry name" value="G-type_lectin_kinases/EP1-like"/>
</dbReference>
<keyword evidence="2" id="KW-1133">Transmembrane helix</keyword>
<dbReference type="InterPro" id="IPR003609">
    <property type="entry name" value="Pan_app"/>
</dbReference>
<dbReference type="SMART" id="SM00108">
    <property type="entry name" value="B_lectin"/>
    <property type="match status" value="1"/>
</dbReference>
<reference evidence="6" key="1">
    <citation type="journal article" date="2023" name="Plant J.">
        <title>The genome of the king protea, Protea cynaroides.</title>
        <authorList>
            <person name="Chang J."/>
            <person name="Duong T.A."/>
            <person name="Schoeman C."/>
            <person name="Ma X."/>
            <person name="Roodt D."/>
            <person name="Barker N."/>
            <person name="Li Z."/>
            <person name="Van de Peer Y."/>
            <person name="Mizrachi E."/>
        </authorList>
    </citation>
    <scope>NUCLEOTIDE SEQUENCE</scope>
    <source>
        <tissue evidence="6">Young leaves</tissue>
    </source>
</reference>
<dbReference type="SUPFAM" id="SSF51110">
    <property type="entry name" value="alpha-D-mannose-specific plant lectins"/>
    <property type="match status" value="1"/>
</dbReference>
<dbReference type="Pfam" id="PF08276">
    <property type="entry name" value="PAN_2"/>
    <property type="match status" value="1"/>
</dbReference>
<feature type="chain" id="PRO_5040116375" description="Bulb-type lectin domain-containing protein" evidence="3">
    <location>
        <begin position="22"/>
        <end position="466"/>
    </location>
</feature>
<evidence type="ECO:0000256" key="3">
    <source>
        <dbReference type="SAM" id="SignalP"/>
    </source>
</evidence>
<accession>A0A9Q0L0E8</accession>
<evidence type="ECO:0008006" key="8">
    <source>
        <dbReference type="Google" id="ProtNLM"/>
    </source>
</evidence>
<dbReference type="OrthoDB" id="740822at2759"/>
<proteinExistence type="predicted"/>
<keyword evidence="2" id="KW-0472">Membrane</keyword>
<dbReference type="PANTHER" id="PTHR47976:SF120">
    <property type="entry name" value="G-TYPE LECTIN S-RECEPTOR-LIKE SERINE_THREONINE-PROTEIN KINASE SD2-5"/>
    <property type="match status" value="1"/>
</dbReference>
<protein>
    <recommendedName>
        <fullName evidence="8">Bulb-type lectin domain-containing protein</fullName>
    </recommendedName>
</protein>
<keyword evidence="7" id="KW-1185">Reference proteome</keyword>
<keyword evidence="2" id="KW-0812">Transmembrane</keyword>
<dbReference type="Pfam" id="PF01453">
    <property type="entry name" value="B_lectin"/>
    <property type="match status" value="1"/>
</dbReference>
<sequence>MEIYQFTVTLIVFFFIGCSSKSDIPIGYRVTVPVPSQFNEGFKGKAFILETGNIEPDFRVALSVEAMDNLKKYSCSLQLFLGDTKVWSSGHMSPFYPSQKCVLELTEGGELLLMGARRRVGWRTMTSGQGVERLQLLITGNLVLTDAMNNIKWQSFDFPTDVMLWSQVLKASSRLTSFSTNSSGLYSYSLEVQNNNIALYLNYGTWKYSYWEFSSSRSQKIASAELGSTGLKLFNGRHRRIGQISPTSGEPVRFLALNNETGNFGLYYYSADKRKFEASYQALNRTCDLPQACKPYGICNTPSNSCTCIETSGSSTQESDCSKGIPSEFCSTSTGPVKMMELEGVTSNLRSKYEISNISKESCSSSCLANCSCVAALYSASGCFLYGLVSGMKQVDRGVGLSHYLVKVPKGISGGHRKSSRLKKLLLIMGGILDVLVLLVLGGFVLYYFVIRKRRKDSSGNDSTRS</sequence>